<dbReference type="EMBL" id="FNSO01000004">
    <property type="protein sequence ID" value="SED02725.1"/>
    <property type="molecule type" value="Genomic_DNA"/>
</dbReference>
<dbReference type="OrthoDB" id="3527481at2"/>
<keyword evidence="1" id="KW-0805">Transcription regulation</keyword>
<dbReference type="Gene3D" id="1.10.10.10">
    <property type="entry name" value="Winged helix-like DNA-binding domain superfamily/Winged helix DNA-binding domain"/>
    <property type="match status" value="1"/>
</dbReference>
<dbReference type="PROSITE" id="PS01117">
    <property type="entry name" value="HTH_MARR_1"/>
    <property type="match status" value="1"/>
</dbReference>
<evidence type="ECO:0000313" key="6">
    <source>
        <dbReference type="Proteomes" id="UP000199622"/>
    </source>
</evidence>
<dbReference type="STRING" id="208445.SAMN04489727_6067"/>
<feature type="domain" description="HTH marR-type" evidence="4">
    <location>
        <begin position="27"/>
        <end position="160"/>
    </location>
</feature>
<keyword evidence="3" id="KW-0804">Transcription</keyword>
<dbReference type="InterPro" id="IPR036390">
    <property type="entry name" value="WH_DNA-bd_sf"/>
</dbReference>
<sequence>MPDGYGLAETEKAMSAHIAKLALDLPAAAALSSLYRAANAVRNHLTNAVLREHDLSWTGFVVLWCVWIFDGLETRHAATVAAISKGTLTGVAKTLEGRGLLRREVDAADRRLVHLVLTDEGLALMEDLYPRFNAAEAEVVARISGGKLTTITNGLRTMVQTVEDKSWETPQAD</sequence>
<evidence type="ECO:0000256" key="3">
    <source>
        <dbReference type="ARBA" id="ARBA00023163"/>
    </source>
</evidence>
<keyword evidence="2 5" id="KW-0238">DNA-binding</keyword>
<dbReference type="InterPro" id="IPR000835">
    <property type="entry name" value="HTH_MarR-typ"/>
</dbReference>
<dbReference type="InterPro" id="IPR039422">
    <property type="entry name" value="MarR/SlyA-like"/>
</dbReference>
<dbReference type="SUPFAM" id="SSF46785">
    <property type="entry name" value="Winged helix' DNA-binding domain"/>
    <property type="match status" value="1"/>
</dbReference>
<dbReference type="GO" id="GO:0003677">
    <property type="term" value="F:DNA binding"/>
    <property type="evidence" value="ECO:0007669"/>
    <property type="project" value="UniProtKB-KW"/>
</dbReference>
<name>A0A1H4XAY4_9PSEU</name>
<evidence type="ECO:0000259" key="4">
    <source>
        <dbReference type="PROSITE" id="PS50995"/>
    </source>
</evidence>
<dbReference type="Pfam" id="PF01047">
    <property type="entry name" value="MarR"/>
    <property type="match status" value="1"/>
</dbReference>
<dbReference type="GO" id="GO:0006950">
    <property type="term" value="P:response to stress"/>
    <property type="evidence" value="ECO:0007669"/>
    <property type="project" value="TreeGrafter"/>
</dbReference>
<dbReference type="SMART" id="SM00347">
    <property type="entry name" value="HTH_MARR"/>
    <property type="match status" value="1"/>
</dbReference>
<dbReference type="PROSITE" id="PS50995">
    <property type="entry name" value="HTH_MARR_2"/>
    <property type="match status" value="1"/>
</dbReference>
<dbReference type="InterPro" id="IPR023187">
    <property type="entry name" value="Tscrpt_reg_MarR-type_CS"/>
</dbReference>
<dbReference type="RefSeq" id="WP_091313646.1">
    <property type="nucleotide sequence ID" value="NZ_FNSO01000004.1"/>
</dbReference>
<evidence type="ECO:0000313" key="5">
    <source>
        <dbReference type="EMBL" id="SED02725.1"/>
    </source>
</evidence>
<dbReference type="PANTHER" id="PTHR33164:SF89">
    <property type="entry name" value="MARR FAMILY REGULATORY PROTEIN"/>
    <property type="match status" value="1"/>
</dbReference>
<evidence type="ECO:0000256" key="2">
    <source>
        <dbReference type="ARBA" id="ARBA00023125"/>
    </source>
</evidence>
<dbReference type="AlphaFoldDB" id="A0A1H4XAY4"/>
<dbReference type="PANTHER" id="PTHR33164">
    <property type="entry name" value="TRANSCRIPTIONAL REGULATOR, MARR FAMILY"/>
    <property type="match status" value="1"/>
</dbReference>
<protein>
    <submittedName>
        <fullName evidence="5">DNA-binding transcriptional regulator, MarR family</fullName>
    </submittedName>
</protein>
<dbReference type="Proteomes" id="UP000199622">
    <property type="component" value="Unassembled WGS sequence"/>
</dbReference>
<gene>
    <name evidence="5" type="ORF">SAMN04489727_6067</name>
</gene>
<dbReference type="InterPro" id="IPR036388">
    <property type="entry name" value="WH-like_DNA-bd_sf"/>
</dbReference>
<accession>A0A1H4XAY4</accession>
<keyword evidence="6" id="KW-1185">Reference proteome</keyword>
<organism evidence="5 6">
    <name type="scientific">Amycolatopsis tolypomycina</name>
    <dbReference type="NCBI Taxonomy" id="208445"/>
    <lineage>
        <taxon>Bacteria</taxon>
        <taxon>Bacillati</taxon>
        <taxon>Actinomycetota</taxon>
        <taxon>Actinomycetes</taxon>
        <taxon>Pseudonocardiales</taxon>
        <taxon>Pseudonocardiaceae</taxon>
        <taxon>Amycolatopsis</taxon>
    </lineage>
</organism>
<proteinExistence type="predicted"/>
<dbReference type="GO" id="GO:0003700">
    <property type="term" value="F:DNA-binding transcription factor activity"/>
    <property type="evidence" value="ECO:0007669"/>
    <property type="project" value="InterPro"/>
</dbReference>
<reference evidence="6" key="1">
    <citation type="submission" date="2016-10" db="EMBL/GenBank/DDBJ databases">
        <authorList>
            <person name="Varghese N."/>
            <person name="Submissions S."/>
        </authorList>
    </citation>
    <scope>NUCLEOTIDE SEQUENCE [LARGE SCALE GENOMIC DNA]</scope>
    <source>
        <strain evidence="6">DSM 44544</strain>
    </source>
</reference>
<evidence type="ECO:0000256" key="1">
    <source>
        <dbReference type="ARBA" id="ARBA00023015"/>
    </source>
</evidence>